<dbReference type="GO" id="GO:0019843">
    <property type="term" value="F:rRNA binding"/>
    <property type="evidence" value="ECO:0007669"/>
    <property type="project" value="UniProtKB-UniRule"/>
</dbReference>
<keyword evidence="3 6" id="KW-0540">Nuclease</keyword>
<evidence type="ECO:0000256" key="3">
    <source>
        <dbReference type="ARBA" id="ARBA00022722"/>
    </source>
</evidence>
<keyword evidence="6" id="KW-0694">RNA-binding</keyword>
<dbReference type="GO" id="GO:0006364">
    <property type="term" value="P:rRNA processing"/>
    <property type="evidence" value="ECO:0007669"/>
    <property type="project" value="UniProtKB-UniRule"/>
</dbReference>
<keyword evidence="2 6" id="KW-0698">rRNA processing</keyword>
<comment type="cofactor">
    <cofactor evidence="6">
        <name>Mg(2+)</name>
        <dbReference type="ChEBI" id="CHEBI:18420"/>
    </cofactor>
</comment>
<comment type="subcellular location">
    <subcellularLocation>
        <location evidence="6">Cytoplasm</location>
    </subcellularLocation>
</comment>
<evidence type="ECO:0000256" key="4">
    <source>
        <dbReference type="ARBA" id="ARBA00022759"/>
    </source>
</evidence>
<organism evidence="8 9">
    <name type="scientific">Candidatus Avoscillospira stercoripullorum</name>
    <dbReference type="NCBI Taxonomy" id="2840709"/>
    <lineage>
        <taxon>Bacteria</taxon>
        <taxon>Bacillati</taxon>
        <taxon>Bacillota</taxon>
        <taxon>Clostridia</taxon>
        <taxon>Eubacteriales</taxon>
        <taxon>Oscillospiraceae</taxon>
        <taxon>Oscillospiraceae incertae sedis</taxon>
        <taxon>Candidatus Avoscillospira</taxon>
    </lineage>
</organism>
<dbReference type="Gene3D" id="1.10.1520.10">
    <property type="entry name" value="Ribonuclease III domain"/>
    <property type="match status" value="1"/>
</dbReference>
<dbReference type="InterPro" id="IPR008226">
    <property type="entry name" value="Mini3_fam"/>
</dbReference>
<dbReference type="InterPro" id="IPR036389">
    <property type="entry name" value="RNase_III_sf"/>
</dbReference>
<reference evidence="8" key="2">
    <citation type="journal article" date="2021" name="PeerJ">
        <title>Extensive microbial diversity within the chicken gut microbiome revealed by metagenomics and culture.</title>
        <authorList>
            <person name="Gilroy R."/>
            <person name="Ravi A."/>
            <person name="Getino M."/>
            <person name="Pursley I."/>
            <person name="Horton D.L."/>
            <person name="Alikhan N.F."/>
            <person name="Baker D."/>
            <person name="Gharbi K."/>
            <person name="Hall N."/>
            <person name="Watson M."/>
            <person name="Adriaenssens E.M."/>
            <person name="Foster-Nyarko E."/>
            <person name="Jarju S."/>
            <person name="Secka A."/>
            <person name="Antonio M."/>
            <person name="Oren A."/>
            <person name="Chaudhuri R.R."/>
            <person name="La Ragione R."/>
            <person name="Hildebrand F."/>
            <person name="Pallen M.J."/>
        </authorList>
    </citation>
    <scope>NUCLEOTIDE SEQUENCE</scope>
    <source>
        <strain evidence="8">ChiHjej9B8-7071</strain>
    </source>
</reference>
<dbReference type="EMBL" id="DVGD01000284">
    <property type="protein sequence ID" value="HIR10429.1"/>
    <property type="molecule type" value="Genomic_DNA"/>
</dbReference>
<dbReference type="InterPro" id="IPR000999">
    <property type="entry name" value="RNase_III_dom"/>
</dbReference>
<proteinExistence type="inferred from homology"/>
<dbReference type="Pfam" id="PF00636">
    <property type="entry name" value="Ribonuclease_3"/>
    <property type="match status" value="1"/>
</dbReference>
<reference evidence="8" key="1">
    <citation type="submission" date="2020-10" db="EMBL/GenBank/DDBJ databases">
        <authorList>
            <person name="Gilroy R."/>
        </authorList>
    </citation>
    <scope>NUCLEOTIDE SEQUENCE</scope>
    <source>
        <strain evidence="8">ChiHjej9B8-7071</strain>
    </source>
</reference>
<dbReference type="EC" id="3.1.26.-" evidence="6"/>
<name>A0A9D1A9K5_9FIRM</name>
<keyword evidence="6" id="KW-0963">Cytoplasm</keyword>
<evidence type="ECO:0000256" key="2">
    <source>
        <dbReference type="ARBA" id="ARBA00022552"/>
    </source>
</evidence>
<keyword evidence="1 6" id="KW-0690">Ribosome biogenesis</keyword>
<evidence type="ECO:0000313" key="8">
    <source>
        <dbReference type="EMBL" id="HIR10429.1"/>
    </source>
</evidence>
<accession>A0A9D1A9K5</accession>
<keyword evidence="6" id="KW-0460">Magnesium</keyword>
<dbReference type="HAMAP" id="MF_01468">
    <property type="entry name" value="RNase_Mini_III"/>
    <property type="match status" value="1"/>
</dbReference>
<keyword evidence="5 6" id="KW-0378">Hydrolase</keyword>
<dbReference type="PIRSF" id="PIRSF005520">
    <property type="entry name" value="UCP005520"/>
    <property type="match status" value="1"/>
</dbReference>
<comment type="similarity">
    <text evidence="6">Belongs to the MrnC RNase family.</text>
</comment>
<keyword evidence="4 6" id="KW-0255">Endonuclease</keyword>
<feature type="domain" description="RNase III" evidence="7">
    <location>
        <begin position="22"/>
        <end position="117"/>
    </location>
</feature>
<evidence type="ECO:0000256" key="1">
    <source>
        <dbReference type="ARBA" id="ARBA00022517"/>
    </source>
</evidence>
<dbReference type="GO" id="GO:0004525">
    <property type="term" value="F:ribonuclease III activity"/>
    <property type="evidence" value="ECO:0007669"/>
    <property type="project" value="InterPro"/>
</dbReference>
<dbReference type="PANTHER" id="PTHR34276">
    <property type="entry name" value="MINI-RIBONUCLEASE 3"/>
    <property type="match status" value="1"/>
</dbReference>
<gene>
    <name evidence="6" type="primary">mrnC</name>
    <name evidence="8" type="ORF">IAA70_08485</name>
</gene>
<dbReference type="GO" id="GO:0005737">
    <property type="term" value="C:cytoplasm"/>
    <property type="evidence" value="ECO:0007669"/>
    <property type="project" value="UniProtKB-SubCell"/>
</dbReference>
<feature type="active site" evidence="6">
    <location>
        <position position="27"/>
    </location>
</feature>
<dbReference type="Proteomes" id="UP000824258">
    <property type="component" value="Unassembled WGS sequence"/>
</dbReference>
<comment type="caution">
    <text evidence="8">The sequence shown here is derived from an EMBL/GenBank/DDBJ whole genome shotgun (WGS) entry which is preliminary data.</text>
</comment>
<keyword evidence="6" id="KW-0699">rRNA-binding</keyword>
<dbReference type="SUPFAM" id="SSF69065">
    <property type="entry name" value="RNase III domain-like"/>
    <property type="match status" value="1"/>
</dbReference>
<protein>
    <recommendedName>
        <fullName evidence="6">Mini-ribonuclease 3</fullName>
        <shortName evidence="6">Mini-3</shortName>
        <shortName evidence="6">Mini-RNase 3</shortName>
        <ecNumber evidence="6">3.1.26.-</ecNumber>
    </recommendedName>
    <alternativeName>
        <fullName evidence="6">Mini-RNase III</fullName>
        <shortName evidence="6">Mini-III</shortName>
    </alternativeName>
</protein>
<evidence type="ECO:0000259" key="7">
    <source>
        <dbReference type="Pfam" id="PF00636"/>
    </source>
</evidence>
<evidence type="ECO:0000256" key="6">
    <source>
        <dbReference type="HAMAP-Rule" id="MF_01468"/>
    </source>
</evidence>
<dbReference type="PANTHER" id="PTHR34276:SF1">
    <property type="entry name" value="MINI-RIBONUCLEASE 3"/>
    <property type="match status" value="1"/>
</dbReference>
<comment type="subunit">
    <text evidence="6">Homodimer.</text>
</comment>
<evidence type="ECO:0000313" key="9">
    <source>
        <dbReference type="Proteomes" id="UP000824258"/>
    </source>
</evidence>
<dbReference type="AlphaFoldDB" id="A0A9D1A9K5"/>
<comment type="function">
    <text evidence="6">Involved in correct processing of both the 5' and 3' ends of 23S rRNA precursor. Processes 30S rRNA precursor transcript even in absence of ribonuclease 3 (Rnc); Rnc processes 30S rRNA into smaller rRNA precursors.</text>
</comment>
<sequence>MENYFEPKLPKLEINEMTALGLAHMGDCVFELLVRTWLCSHGGAKVGALHRATVAHVAAPAQAARMDRMLPLLTEEEQAIYRRGRNAHVHAVPKGATHQQYAKATGLECLFGALYLLGRRERINELFILTMEEDDHAL</sequence>
<evidence type="ECO:0000256" key="5">
    <source>
        <dbReference type="ARBA" id="ARBA00022801"/>
    </source>
</evidence>